<accession>A0A8X6S2F7</accession>
<dbReference type="Proteomes" id="UP000887159">
    <property type="component" value="Unassembled WGS sequence"/>
</dbReference>
<gene>
    <name evidence="1" type="ORF">TNCV_2608751</name>
</gene>
<keyword evidence="2" id="KW-1185">Reference proteome</keyword>
<evidence type="ECO:0000313" key="1">
    <source>
        <dbReference type="EMBL" id="GFY01692.1"/>
    </source>
</evidence>
<proteinExistence type="predicted"/>
<name>A0A8X6S2F7_TRICX</name>
<protein>
    <submittedName>
        <fullName evidence="1">Uncharacterized protein</fullName>
    </submittedName>
</protein>
<sequence length="142" mass="16195">MLPPTDVLHGEKGWLHCRLFVYLTRLYFRRRLFVQPDSRKAPPTNFPENDCLSFQREKDRRLKKERCHSIDYPSCRNSELVASVSSTAENSPCNEAMHVKSFRGSNVLPPIGVVWRRVASSGVVLSLDHGSKRRGSSPKALE</sequence>
<dbReference type="AlphaFoldDB" id="A0A8X6S2F7"/>
<organism evidence="1 2">
    <name type="scientific">Trichonephila clavipes</name>
    <name type="common">Golden silk orbweaver</name>
    <name type="synonym">Nephila clavipes</name>
    <dbReference type="NCBI Taxonomy" id="2585209"/>
    <lineage>
        <taxon>Eukaryota</taxon>
        <taxon>Metazoa</taxon>
        <taxon>Ecdysozoa</taxon>
        <taxon>Arthropoda</taxon>
        <taxon>Chelicerata</taxon>
        <taxon>Arachnida</taxon>
        <taxon>Araneae</taxon>
        <taxon>Araneomorphae</taxon>
        <taxon>Entelegynae</taxon>
        <taxon>Araneoidea</taxon>
        <taxon>Nephilidae</taxon>
        <taxon>Trichonephila</taxon>
    </lineage>
</organism>
<evidence type="ECO:0000313" key="2">
    <source>
        <dbReference type="Proteomes" id="UP000887159"/>
    </source>
</evidence>
<reference evidence="1" key="1">
    <citation type="submission" date="2020-08" db="EMBL/GenBank/DDBJ databases">
        <title>Multicomponent nature underlies the extraordinary mechanical properties of spider dragline silk.</title>
        <authorList>
            <person name="Kono N."/>
            <person name="Nakamura H."/>
            <person name="Mori M."/>
            <person name="Yoshida Y."/>
            <person name="Ohtoshi R."/>
            <person name="Malay A.D."/>
            <person name="Moran D.A.P."/>
            <person name="Tomita M."/>
            <person name="Numata K."/>
            <person name="Arakawa K."/>
        </authorList>
    </citation>
    <scope>NUCLEOTIDE SEQUENCE</scope>
</reference>
<dbReference type="EMBL" id="BMAU01021229">
    <property type="protein sequence ID" value="GFY01692.1"/>
    <property type="molecule type" value="Genomic_DNA"/>
</dbReference>
<comment type="caution">
    <text evidence="1">The sequence shown here is derived from an EMBL/GenBank/DDBJ whole genome shotgun (WGS) entry which is preliminary data.</text>
</comment>